<dbReference type="SUPFAM" id="SSF52980">
    <property type="entry name" value="Restriction endonuclease-like"/>
    <property type="match status" value="1"/>
</dbReference>
<dbReference type="EMBL" id="FXTP01000012">
    <property type="protein sequence ID" value="SMO84760.1"/>
    <property type="molecule type" value="Genomic_DNA"/>
</dbReference>
<evidence type="ECO:0000256" key="1">
    <source>
        <dbReference type="ARBA" id="ARBA00006738"/>
    </source>
</evidence>
<dbReference type="Gene3D" id="3.40.1350.10">
    <property type="match status" value="1"/>
</dbReference>
<comment type="similarity">
    <text evidence="1 2">Belongs to the UPF0102 family.</text>
</comment>
<organism evidence="3 4">
    <name type="scientific">Gracilimonas mengyeensis</name>
    <dbReference type="NCBI Taxonomy" id="1302730"/>
    <lineage>
        <taxon>Bacteria</taxon>
        <taxon>Pseudomonadati</taxon>
        <taxon>Balneolota</taxon>
        <taxon>Balneolia</taxon>
        <taxon>Balneolales</taxon>
        <taxon>Balneolaceae</taxon>
        <taxon>Gracilimonas</taxon>
    </lineage>
</organism>
<keyword evidence="3" id="KW-0378">Hydrolase</keyword>
<dbReference type="PANTHER" id="PTHR34039">
    <property type="entry name" value="UPF0102 PROTEIN YRAN"/>
    <property type="match status" value="1"/>
</dbReference>
<reference evidence="3 4" key="1">
    <citation type="submission" date="2017-05" db="EMBL/GenBank/DDBJ databases">
        <authorList>
            <person name="Varghese N."/>
            <person name="Submissions S."/>
        </authorList>
    </citation>
    <scope>NUCLEOTIDE SEQUENCE [LARGE SCALE GENOMIC DNA]</scope>
    <source>
        <strain evidence="3 4">DSM 21985</strain>
    </source>
</reference>
<dbReference type="GO" id="GO:0003676">
    <property type="term" value="F:nucleic acid binding"/>
    <property type="evidence" value="ECO:0007669"/>
    <property type="project" value="InterPro"/>
</dbReference>
<protein>
    <recommendedName>
        <fullName evidence="2">UPF0102 protein SAMN06265219_112135</fullName>
    </recommendedName>
</protein>
<dbReference type="AlphaFoldDB" id="A0A521ENQ2"/>
<gene>
    <name evidence="3" type="ORF">SAMN06265219_112135</name>
</gene>
<dbReference type="NCBIfam" id="NF009150">
    <property type="entry name" value="PRK12497.1-3"/>
    <property type="match status" value="1"/>
</dbReference>
<proteinExistence type="inferred from homology"/>
<dbReference type="NCBIfam" id="NF009154">
    <property type="entry name" value="PRK12497.3-3"/>
    <property type="match status" value="1"/>
</dbReference>
<keyword evidence="3" id="KW-0255">Endonuclease</keyword>
<dbReference type="Pfam" id="PF02021">
    <property type="entry name" value="UPF0102"/>
    <property type="match status" value="1"/>
</dbReference>
<keyword evidence="3" id="KW-0540">Nuclease</keyword>
<accession>A0A521ENQ2</accession>
<evidence type="ECO:0000313" key="4">
    <source>
        <dbReference type="Proteomes" id="UP000317557"/>
    </source>
</evidence>
<dbReference type="InterPro" id="IPR011335">
    <property type="entry name" value="Restrct_endonuc-II-like"/>
</dbReference>
<dbReference type="NCBIfam" id="TIGR00252">
    <property type="entry name" value="YraN family protein"/>
    <property type="match status" value="1"/>
</dbReference>
<name>A0A521ENQ2_9BACT</name>
<dbReference type="PANTHER" id="PTHR34039:SF1">
    <property type="entry name" value="UPF0102 PROTEIN YRAN"/>
    <property type="match status" value="1"/>
</dbReference>
<dbReference type="GO" id="GO:0004519">
    <property type="term" value="F:endonuclease activity"/>
    <property type="evidence" value="ECO:0007669"/>
    <property type="project" value="UniProtKB-KW"/>
</dbReference>
<dbReference type="CDD" id="cd20736">
    <property type="entry name" value="PoNe_Nuclease"/>
    <property type="match status" value="1"/>
</dbReference>
<dbReference type="RefSeq" id="WP_142455280.1">
    <property type="nucleotide sequence ID" value="NZ_FXTP01000012.1"/>
</dbReference>
<sequence>MAKKSHREIGNEAEDLACAYLESKGWRILERNYFFEHAEVDIVAYDDKAIVFVEVKMRSSTKYGHPMEYVTEEKVKNVFKASEAWMYERKMDGSPMRFDIVGIIQKKNEAPEFNHIEDAFR</sequence>
<keyword evidence="4" id="KW-1185">Reference proteome</keyword>
<dbReference type="Proteomes" id="UP000317557">
    <property type="component" value="Unassembled WGS sequence"/>
</dbReference>
<evidence type="ECO:0000256" key="2">
    <source>
        <dbReference type="HAMAP-Rule" id="MF_00048"/>
    </source>
</evidence>
<evidence type="ECO:0000313" key="3">
    <source>
        <dbReference type="EMBL" id="SMO84760.1"/>
    </source>
</evidence>
<dbReference type="InterPro" id="IPR003509">
    <property type="entry name" value="UPF0102_YraN-like"/>
</dbReference>
<dbReference type="OrthoDB" id="9802516at2"/>
<dbReference type="HAMAP" id="MF_00048">
    <property type="entry name" value="UPF0102"/>
    <property type="match status" value="1"/>
</dbReference>
<dbReference type="InterPro" id="IPR011856">
    <property type="entry name" value="tRNA_endonuc-like_dom_sf"/>
</dbReference>